<reference evidence="1 2" key="1">
    <citation type="journal article" date="2020" name="IScience">
        <title>Genome Sequencing of the Endangered Kingdonia uniflora (Circaeasteraceae, Ranunculales) Reveals Potential Mechanisms of Evolutionary Specialization.</title>
        <authorList>
            <person name="Sun Y."/>
            <person name="Deng T."/>
            <person name="Zhang A."/>
            <person name="Moore M.J."/>
            <person name="Landis J.B."/>
            <person name="Lin N."/>
            <person name="Zhang H."/>
            <person name="Zhang X."/>
            <person name="Huang J."/>
            <person name="Zhang X."/>
            <person name="Sun H."/>
            <person name="Wang H."/>
        </authorList>
    </citation>
    <scope>NUCLEOTIDE SEQUENCE [LARGE SCALE GENOMIC DNA]</scope>
    <source>
        <strain evidence="1">TB1705</strain>
        <tissue evidence="1">Leaf</tissue>
    </source>
</reference>
<dbReference type="Proteomes" id="UP000541444">
    <property type="component" value="Unassembled WGS sequence"/>
</dbReference>
<name>A0A7J7MLB3_9MAGN</name>
<protein>
    <submittedName>
        <fullName evidence="1">Uncharacterized protein</fullName>
    </submittedName>
</protein>
<sequence>MKKQWQVWRGLINWTSHGYDHVTGTFDWPEDVWENIIMVNYEVKKYKIAHLQHRDLLEKLFDGLSTTGDFAWSSGMASISTTQ</sequence>
<gene>
    <name evidence="1" type="ORF">GIB67_007113</name>
</gene>
<dbReference type="AlphaFoldDB" id="A0A7J7MLB3"/>
<dbReference type="OrthoDB" id="76215at2759"/>
<comment type="caution">
    <text evidence="1">The sequence shown here is derived from an EMBL/GenBank/DDBJ whole genome shotgun (WGS) entry which is preliminary data.</text>
</comment>
<accession>A0A7J7MLB3</accession>
<proteinExistence type="predicted"/>
<organism evidence="1 2">
    <name type="scientific">Kingdonia uniflora</name>
    <dbReference type="NCBI Taxonomy" id="39325"/>
    <lineage>
        <taxon>Eukaryota</taxon>
        <taxon>Viridiplantae</taxon>
        <taxon>Streptophyta</taxon>
        <taxon>Embryophyta</taxon>
        <taxon>Tracheophyta</taxon>
        <taxon>Spermatophyta</taxon>
        <taxon>Magnoliopsida</taxon>
        <taxon>Ranunculales</taxon>
        <taxon>Circaeasteraceae</taxon>
        <taxon>Kingdonia</taxon>
    </lineage>
</organism>
<dbReference type="EMBL" id="JACGCM010001406">
    <property type="protein sequence ID" value="KAF6155676.1"/>
    <property type="molecule type" value="Genomic_DNA"/>
</dbReference>
<evidence type="ECO:0000313" key="1">
    <source>
        <dbReference type="EMBL" id="KAF6155676.1"/>
    </source>
</evidence>
<keyword evidence="2" id="KW-1185">Reference proteome</keyword>
<evidence type="ECO:0000313" key="2">
    <source>
        <dbReference type="Proteomes" id="UP000541444"/>
    </source>
</evidence>